<evidence type="ECO:0000313" key="2">
    <source>
        <dbReference type="EMBL" id="ANF94726.1"/>
    </source>
</evidence>
<sequence length="366" mass="42456">MKWTSIVTSQGQLHRQWTDNIEVLYTGLHGLSVQRFRLKENGQSYIYKPFATAADVMRELRVYRQIMPWLPEVYPQLIAYSAGTITETPETDRVQASMHTSIQPSPGSTHSGCWLILEDIGELNHRHTEQVLLEMAELIAQWHRIPLANIAELPVQGQKPPLSVVREEVLQHWEQAIQLLSRSVQESSISSAGKGSNQSRSHLPDQQQLNRLQADLLHFQPDTASVLSHGDLHAGNYGMNPQGRLIVLDWEHAHAALPYWDLYHLLDMSHPLFPRRMNRTLRRLVLQRYVQSNCQQRDPGKGRSLDSSEFYRDYYRFAILYSLWMLLLIERDLQQPKALWPHSQLLAQRRETIEHLLQCIEEWSGL</sequence>
<evidence type="ECO:0000259" key="1">
    <source>
        <dbReference type="Pfam" id="PF01636"/>
    </source>
</evidence>
<gene>
    <name evidence="2" type="ORF">AR543_00880</name>
</gene>
<reference evidence="3" key="1">
    <citation type="submission" date="2015-10" db="EMBL/GenBank/DDBJ databases">
        <title>Genome of Paenibacillus bovis sp. nov.</title>
        <authorList>
            <person name="Wu Z."/>
            <person name="Gao C."/>
            <person name="Liu Z."/>
            <person name="Zheng H."/>
        </authorList>
    </citation>
    <scope>NUCLEOTIDE SEQUENCE [LARGE SCALE GENOMIC DNA]</scope>
    <source>
        <strain evidence="3">BD3526</strain>
    </source>
</reference>
<dbReference type="RefSeq" id="WP_060530982.1">
    <property type="nucleotide sequence ID" value="NZ_CP013023.1"/>
</dbReference>
<reference evidence="2 3" key="2">
    <citation type="journal article" date="2016" name="Int. J. Syst. Evol. Microbiol.">
        <title>Paenibacillus bovis sp. nov., isolated from raw yak (Bos grunniens) milk.</title>
        <authorList>
            <person name="Gao C."/>
            <person name="Han J."/>
            <person name="Liu Z."/>
            <person name="Xu X."/>
            <person name="Hang F."/>
            <person name="Wu Z."/>
        </authorList>
    </citation>
    <scope>NUCLEOTIDE SEQUENCE [LARGE SCALE GENOMIC DNA]</scope>
    <source>
        <strain evidence="2 3">BD3526</strain>
    </source>
</reference>
<dbReference type="Pfam" id="PF01636">
    <property type="entry name" value="APH"/>
    <property type="match status" value="1"/>
</dbReference>
<dbReference type="InterPro" id="IPR002575">
    <property type="entry name" value="Aminoglycoside_PTrfase"/>
</dbReference>
<name>A0A172ZAR5_9BACL</name>
<protein>
    <recommendedName>
        <fullName evidence="1">Aminoglycoside phosphotransferase domain-containing protein</fullName>
    </recommendedName>
</protein>
<organism evidence="2 3">
    <name type="scientific">Paenibacillus bovis</name>
    <dbReference type="NCBI Taxonomy" id="1616788"/>
    <lineage>
        <taxon>Bacteria</taxon>
        <taxon>Bacillati</taxon>
        <taxon>Bacillota</taxon>
        <taxon>Bacilli</taxon>
        <taxon>Bacillales</taxon>
        <taxon>Paenibacillaceae</taxon>
        <taxon>Paenibacillus</taxon>
    </lineage>
</organism>
<feature type="domain" description="Aminoglycoside phosphotransferase" evidence="1">
    <location>
        <begin position="29"/>
        <end position="275"/>
    </location>
</feature>
<dbReference type="Proteomes" id="UP000078148">
    <property type="component" value="Chromosome"/>
</dbReference>
<evidence type="ECO:0000313" key="3">
    <source>
        <dbReference type="Proteomes" id="UP000078148"/>
    </source>
</evidence>
<proteinExistence type="predicted"/>
<dbReference type="OrthoDB" id="2373207at2"/>
<dbReference type="PANTHER" id="PTHR21310">
    <property type="entry name" value="AMINOGLYCOSIDE PHOSPHOTRANSFERASE-RELATED-RELATED"/>
    <property type="match status" value="1"/>
</dbReference>
<dbReference type="EMBL" id="CP013023">
    <property type="protein sequence ID" value="ANF94726.1"/>
    <property type="molecule type" value="Genomic_DNA"/>
</dbReference>
<keyword evidence="3" id="KW-1185">Reference proteome</keyword>
<dbReference type="SUPFAM" id="SSF56112">
    <property type="entry name" value="Protein kinase-like (PK-like)"/>
    <property type="match status" value="1"/>
</dbReference>
<dbReference type="AlphaFoldDB" id="A0A172ZAR5"/>
<dbReference type="KEGG" id="pbv:AR543_00880"/>
<dbReference type="InterPro" id="IPR011009">
    <property type="entry name" value="Kinase-like_dom_sf"/>
</dbReference>
<accession>A0A172ZAR5</accession>
<dbReference type="STRING" id="1616788.AR543_00880"/>
<dbReference type="InterPro" id="IPR051678">
    <property type="entry name" value="AGP_Transferase"/>
</dbReference>
<dbReference type="Gene3D" id="3.90.1200.10">
    <property type="match status" value="1"/>
</dbReference>